<protein>
    <submittedName>
        <fullName evidence="2">CRAL/TRIO domain-containing protein</fullName>
    </submittedName>
</protein>
<organism evidence="2 3">
    <name type="scientific">Fragilariopsis cylindrus CCMP1102</name>
    <dbReference type="NCBI Taxonomy" id="635003"/>
    <lineage>
        <taxon>Eukaryota</taxon>
        <taxon>Sar</taxon>
        <taxon>Stramenopiles</taxon>
        <taxon>Ochrophyta</taxon>
        <taxon>Bacillariophyta</taxon>
        <taxon>Bacillariophyceae</taxon>
        <taxon>Bacillariophycidae</taxon>
        <taxon>Bacillariales</taxon>
        <taxon>Bacillariaceae</taxon>
        <taxon>Fragilariopsis</taxon>
    </lineage>
</organism>
<reference evidence="2 3" key="1">
    <citation type="submission" date="2016-09" db="EMBL/GenBank/DDBJ databases">
        <title>Extensive genetic diversity and differential bi-allelic expression allows diatom success in the polar Southern Ocean.</title>
        <authorList>
            <consortium name="DOE Joint Genome Institute"/>
            <person name="Mock T."/>
            <person name="Otillar R.P."/>
            <person name="Strauss J."/>
            <person name="Dupont C."/>
            <person name="Frickenhaus S."/>
            <person name="Maumus F."/>
            <person name="Mcmullan M."/>
            <person name="Sanges R."/>
            <person name="Schmutz J."/>
            <person name="Toseland A."/>
            <person name="Valas R."/>
            <person name="Veluchamy A."/>
            <person name="Ward B.J."/>
            <person name="Allen A."/>
            <person name="Barry K."/>
            <person name="Falciatore A."/>
            <person name="Ferrante M."/>
            <person name="Fortunato A.E."/>
            <person name="Gloeckner G."/>
            <person name="Gruber A."/>
            <person name="Hipkin R."/>
            <person name="Janech M."/>
            <person name="Kroth P."/>
            <person name="Leese F."/>
            <person name="Lindquist E."/>
            <person name="Lyon B.R."/>
            <person name="Martin J."/>
            <person name="Mayer C."/>
            <person name="Parker M."/>
            <person name="Quesneville H."/>
            <person name="Raymond J."/>
            <person name="Uhlig C."/>
            <person name="Valentin K.U."/>
            <person name="Worden A.Z."/>
            <person name="Armbrust E.V."/>
            <person name="Bowler C."/>
            <person name="Green B."/>
            <person name="Moulton V."/>
            <person name="Van Oosterhout C."/>
            <person name="Grigoriev I."/>
        </authorList>
    </citation>
    <scope>NUCLEOTIDE SEQUENCE [LARGE SCALE GENOMIC DNA]</scope>
    <source>
        <strain evidence="2 3">CCMP1102</strain>
    </source>
</reference>
<evidence type="ECO:0000313" key="3">
    <source>
        <dbReference type="Proteomes" id="UP000095751"/>
    </source>
</evidence>
<gene>
    <name evidence="2" type="ORF">FRACYDRAFT_206207</name>
</gene>
<dbReference type="InterPro" id="IPR036273">
    <property type="entry name" value="CRAL/TRIO_N_dom_sf"/>
</dbReference>
<dbReference type="Pfam" id="PF00650">
    <property type="entry name" value="CRAL_TRIO"/>
    <property type="match status" value="1"/>
</dbReference>
<evidence type="ECO:0000313" key="2">
    <source>
        <dbReference type="EMBL" id="OEU21078.1"/>
    </source>
</evidence>
<dbReference type="Proteomes" id="UP000095751">
    <property type="component" value="Unassembled WGS sequence"/>
</dbReference>
<dbReference type="InParanoid" id="A0A1E7FSG3"/>
<name>A0A1E7FSG3_9STRA</name>
<dbReference type="PROSITE" id="PS50191">
    <property type="entry name" value="CRAL_TRIO"/>
    <property type="match status" value="1"/>
</dbReference>
<dbReference type="CDD" id="cd00170">
    <property type="entry name" value="SEC14"/>
    <property type="match status" value="1"/>
</dbReference>
<dbReference type="InterPro" id="IPR052578">
    <property type="entry name" value="PI_Transfer_CRAL-TRIO"/>
</dbReference>
<dbReference type="InterPro" id="IPR001251">
    <property type="entry name" value="CRAL-TRIO_dom"/>
</dbReference>
<dbReference type="InterPro" id="IPR036865">
    <property type="entry name" value="CRAL-TRIO_dom_sf"/>
</dbReference>
<dbReference type="GO" id="GO:0008526">
    <property type="term" value="F:phosphatidylinositol transfer activity"/>
    <property type="evidence" value="ECO:0007669"/>
    <property type="project" value="TreeGrafter"/>
</dbReference>
<sequence length="248" mass="28447">MPLRHYRAEKGDISAAINAIKLTLQWRKEFEVDKIVRSLENNEDEDDGGNDGESIVTSTDLATILRKENETGKIYVRSYDKDGRAFMYMRPGNENTNSEKNNMRHLVFQIEKAVRCSLKNGFSKICLVIDYEGFTISKSPPISTSRQTLDILQRHYCERMYRAYICNPPFVFRSFYAVVKPFVDPVTKRKVCFCVGDKGLQQIVDDVGGKAHARKQLEKCCGGDGNIRIFDSTEYMRLPLDVAFDEEI</sequence>
<dbReference type="KEGG" id="fcy:FRACYDRAFT_206207"/>
<dbReference type="PANTHER" id="PTHR45824">
    <property type="entry name" value="GH16843P"/>
    <property type="match status" value="1"/>
</dbReference>
<dbReference type="SMART" id="SM00516">
    <property type="entry name" value="SEC14"/>
    <property type="match status" value="1"/>
</dbReference>
<dbReference type="OrthoDB" id="200168at2759"/>
<keyword evidence="3" id="KW-1185">Reference proteome</keyword>
<proteinExistence type="predicted"/>
<dbReference type="EMBL" id="KV784354">
    <property type="protein sequence ID" value="OEU21078.1"/>
    <property type="molecule type" value="Genomic_DNA"/>
</dbReference>
<dbReference type="PANTHER" id="PTHR45824:SF29">
    <property type="entry name" value="GH16843P"/>
    <property type="match status" value="1"/>
</dbReference>
<dbReference type="Gene3D" id="3.40.525.10">
    <property type="entry name" value="CRAL-TRIO lipid binding domain"/>
    <property type="match status" value="1"/>
</dbReference>
<dbReference type="SUPFAM" id="SSF52087">
    <property type="entry name" value="CRAL/TRIO domain"/>
    <property type="match status" value="1"/>
</dbReference>
<dbReference type="SUPFAM" id="SSF46938">
    <property type="entry name" value="CRAL/TRIO N-terminal domain"/>
    <property type="match status" value="1"/>
</dbReference>
<feature type="domain" description="CRAL-TRIO" evidence="1">
    <location>
        <begin position="62"/>
        <end position="229"/>
    </location>
</feature>
<accession>A0A1E7FSG3</accession>
<dbReference type="AlphaFoldDB" id="A0A1E7FSG3"/>
<evidence type="ECO:0000259" key="1">
    <source>
        <dbReference type="PROSITE" id="PS50191"/>
    </source>
</evidence>